<dbReference type="InterPro" id="IPR050683">
    <property type="entry name" value="Bact_Polysacc_Export_ATP-bd"/>
</dbReference>
<dbReference type="SUPFAM" id="SSF52540">
    <property type="entry name" value="P-loop containing nucleoside triphosphate hydrolases"/>
    <property type="match status" value="1"/>
</dbReference>
<reference evidence="6" key="1">
    <citation type="submission" date="2022-08" db="EMBL/GenBank/DDBJ databases">
        <title>Genome Sequence of the sulphate-reducing bacterium, Pseudodesulfovibrio portus JCM14722.</title>
        <authorList>
            <person name="Kondo R."/>
            <person name="Kataoka T."/>
        </authorList>
    </citation>
    <scope>NUCLEOTIDE SEQUENCE</scope>
    <source>
        <strain evidence="6">JCM 14722</strain>
    </source>
</reference>
<dbReference type="EMBL" id="AP026708">
    <property type="protein sequence ID" value="BDQ34345.1"/>
    <property type="molecule type" value="Genomic_DNA"/>
</dbReference>
<dbReference type="SMART" id="SM00382">
    <property type="entry name" value="AAA"/>
    <property type="match status" value="1"/>
</dbReference>
<sequence length="236" mass="25870">MSAAILTFENVAFRYRYRAGLMRFKYHDALTDISFSLGRGETVGVVGRNGAGKSTLLRLMAGILAPSSGRIRMAEPLNISLLTLHPGFSPELSGRENAVLGALMSGRSRRTALERMEDIKRFSELGDWFEKPIKSYSTGMLARLGFAVALEMSPDVLLVDEVLGVGDEAFRAKSTAAMKQKMLSGQTVVFVSHQAPILRELCSSLVWVEEGVTRMVGPTDEVLPRYQEALTQPGAR</sequence>
<organism evidence="6 7">
    <name type="scientific">Pseudodesulfovibrio portus</name>
    <dbReference type="NCBI Taxonomy" id="231439"/>
    <lineage>
        <taxon>Bacteria</taxon>
        <taxon>Pseudomonadati</taxon>
        <taxon>Thermodesulfobacteriota</taxon>
        <taxon>Desulfovibrionia</taxon>
        <taxon>Desulfovibrionales</taxon>
        <taxon>Desulfovibrionaceae</taxon>
    </lineage>
</organism>
<evidence type="ECO:0000256" key="3">
    <source>
        <dbReference type="ARBA" id="ARBA00022741"/>
    </source>
</evidence>
<protein>
    <recommendedName>
        <fullName evidence="5">AAA+ ATPase domain-containing protein</fullName>
    </recommendedName>
</protein>
<keyword evidence="4" id="KW-0067">ATP-binding</keyword>
<dbReference type="Pfam" id="PF00005">
    <property type="entry name" value="ABC_tran"/>
    <property type="match status" value="1"/>
</dbReference>
<dbReference type="Proteomes" id="UP001061361">
    <property type="component" value="Chromosome"/>
</dbReference>
<evidence type="ECO:0000256" key="2">
    <source>
        <dbReference type="ARBA" id="ARBA00022448"/>
    </source>
</evidence>
<keyword evidence="3" id="KW-0547">Nucleotide-binding</keyword>
<keyword evidence="7" id="KW-1185">Reference proteome</keyword>
<dbReference type="RefSeq" id="WP_264981254.1">
    <property type="nucleotide sequence ID" value="NZ_AP026708.1"/>
</dbReference>
<evidence type="ECO:0000256" key="1">
    <source>
        <dbReference type="ARBA" id="ARBA00005417"/>
    </source>
</evidence>
<dbReference type="InterPro" id="IPR003593">
    <property type="entry name" value="AAA+_ATPase"/>
</dbReference>
<accession>A0ABN6RXW4</accession>
<evidence type="ECO:0000313" key="7">
    <source>
        <dbReference type="Proteomes" id="UP001061361"/>
    </source>
</evidence>
<evidence type="ECO:0000259" key="5">
    <source>
        <dbReference type="SMART" id="SM00382"/>
    </source>
</evidence>
<dbReference type="Gene3D" id="3.40.50.300">
    <property type="entry name" value="P-loop containing nucleotide triphosphate hydrolases"/>
    <property type="match status" value="1"/>
</dbReference>
<dbReference type="PANTHER" id="PTHR46743:SF2">
    <property type="entry name" value="TEICHOIC ACIDS EXPORT ATP-BINDING PROTEIN TAGH"/>
    <property type="match status" value="1"/>
</dbReference>
<dbReference type="CDD" id="cd03220">
    <property type="entry name" value="ABC_KpsT_Wzt"/>
    <property type="match status" value="1"/>
</dbReference>
<keyword evidence="2" id="KW-0813">Transport</keyword>
<gene>
    <name evidence="6" type="ORF">JCM14722_18870</name>
</gene>
<dbReference type="PANTHER" id="PTHR46743">
    <property type="entry name" value="TEICHOIC ACIDS EXPORT ATP-BINDING PROTEIN TAGH"/>
    <property type="match status" value="1"/>
</dbReference>
<dbReference type="InterPro" id="IPR027417">
    <property type="entry name" value="P-loop_NTPase"/>
</dbReference>
<name>A0ABN6RXW4_9BACT</name>
<proteinExistence type="inferred from homology"/>
<evidence type="ECO:0000256" key="4">
    <source>
        <dbReference type="ARBA" id="ARBA00022840"/>
    </source>
</evidence>
<dbReference type="InterPro" id="IPR003439">
    <property type="entry name" value="ABC_transporter-like_ATP-bd"/>
</dbReference>
<comment type="similarity">
    <text evidence="1">Belongs to the ABC transporter superfamily.</text>
</comment>
<evidence type="ECO:0000313" key="6">
    <source>
        <dbReference type="EMBL" id="BDQ34345.1"/>
    </source>
</evidence>
<dbReference type="InterPro" id="IPR015860">
    <property type="entry name" value="ABC_transpr_TagH-like"/>
</dbReference>
<feature type="domain" description="AAA+ ATPase" evidence="5">
    <location>
        <begin position="39"/>
        <end position="213"/>
    </location>
</feature>